<accession>A0A1H6KT74</accession>
<name>A0A1H6KT74_RUMFL</name>
<dbReference type="Gene3D" id="3.40.630.30">
    <property type="match status" value="1"/>
</dbReference>
<dbReference type="PROSITE" id="PS51186">
    <property type="entry name" value="GNAT"/>
    <property type="match status" value="1"/>
</dbReference>
<dbReference type="InterPro" id="IPR050680">
    <property type="entry name" value="YpeA/RimI_acetyltransf"/>
</dbReference>
<dbReference type="GO" id="GO:0016747">
    <property type="term" value="F:acyltransferase activity, transferring groups other than amino-acyl groups"/>
    <property type="evidence" value="ECO:0007669"/>
    <property type="project" value="InterPro"/>
</dbReference>
<dbReference type="PANTHER" id="PTHR43420">
    <property type="entry name" value="ACETYLTRANSFERASE"/>
    <property type="match status" value="1"/>
</dbReference>
<dbReference type="RefSeq" id="WP_074718255.1">
    <property type="nucleotide sequence ID" value="NZ_FNWV01000012.1"/>
</dbReference>
<evidence type="ECO:0000256" key="2">
    <source>
        <dbReference type="ARBA" id="ARBA00023315"/>
    </source>
</evidence>
<dbReference type="CDD" id="cd04301">
    <property type="entry name" value="NAT_SF"/>
    <property type="match status" value="1"/>
</dbReference>
<dbReference type="AlphaFoldDB" id="A0A1H6KT74"/>
<sequence>MKNNIQFKGKPYSDDISFIRIKDHNRIKSTLLEFNDGLPPLQGEEAYVDSVSEKIAANGIVYRLQTNTKHIGFFSLYANDHTTQTAFISFIAVGPQYRNEGYGSKLLNKAILTAKENDMKTMKLEVLKYNTNAQKFYKKHGFTFSSESENSIYLERAI</sequence>
<dbReference type="Pfam" id="PF00583">
    <property type="entry name" value="Acetyltransf_1"/>
    <property type="match status" value="1"/>
</dbReference>
<dbReference type="InterPro" id="IPR000182">
    <property type="entry name" value="GNAT_dom"/>
</dbReference>
<evidence type="ECO:0000259" key="3">
    <source>
        <dbReference type="PROSITE" id="PS51186"/>
    </source>
</evidence>
<dbReference type="Proteomes" id="UP000183190">
    <property type="component" value="Unassembled WGS sequence"/>
</dbReference>
<feature type="domain" description="N-acetyltransferase" evidence="3">
    <location>
        <begin position="17"/>
        <end position="158"/>
    </location>
</feature>
<proteinExistence type="predicted"/>
<protein>
    <submittedName>
        <fullName evidence="4">Acetyltransferase (GNAT) family protein</fullName>
    </submittedName>
</protein>
<dbReference type="EMBL" id="FNWV01000012">
    <property type="protein sequence ID" value="SEH78744.1"/>
    <property type="molecule type" value="Genomic_DNA"/>
</dbReference>
<dbReference type="InterPro" id="IPR016181">
    <property type="entry name" value="Acyl_CoA_acyltransferase"/>
</dbReference>
<gene>
    <name evidence="4" type="ORF">SAMN02910265_02688</name>
</gene>
<dbReference type="SUPFAM" id="SSF55729">
    <property type="entry name" value="Acyl-CoA N-acyltransferases (Nat)"/>
    <property type="match status" value="1"/>
</dbReference>
<dbReference type="OrthoDB" id="9781415at2"/>
<organism evidence="4 5">
    <name type="scientific">Ruminococcus flavefaciens</name>
    <dbReference type="NCBI Taxonomy" id="1265"/>
    <lineage>
        <taxon>Bacteria</taxon>
        <taxon>Bacillati</taxon>
        <taxon>Bacillota</taxon>
        <taxon>Clostridia</taxon>
        <taxon>Eubacteriales</taxon>
        <taxon>Oscillospiraceae</taxon>
        <taxon>Ruminococcus</taxon>
    </lineage>
</organism>
<dbReference type="PANTHER" id="PTHR43420:SF44">
    <property type="entry name" value="ACETYLTRANSFERASE YPEA"/>
    <property type="match status" value="1"/>
</dbReference>
<keyword evidence="1 4" id="KW-0808">Transferase</keyword>
<evidence type="ECO:0000313" key="5">
    <source>
        <dbReference type="Proteomes" id="UP000183190"/>
    </source>
</evidence>
<keyword evidence="2" id="KW-0012">Acyltransferase</keyword>
<evidence type="ECO:0000256" key="1">
    <source>
        <dbReference type="ARBA" id="ARBA00022679"/>
    </source>
</evidence>
<evidence type="ECO:0000313" key="4">
    <source>
        <dbReference type="EMBL" id="SEH78744.1"/>
    </source>
</evidence>
<reference evidence="4 5" key="1">
    <citation type="submission" date="2016-10" db="EMBL/GenBank/DDBJ databases">
        <authorList>
            <person name="de Groot N.N."/>
        </authorList>
    </citation>
    <scope>NUCLEOTIDE SEQUENCE [LARGE SCALE GENOMIC DNA]</scope>
    <source>
        <strain evidence="4 5">YAD2003</strain>
    </source>
</reference>